<evidence type="ECO:0000256" key="3">
    <source>
        <dbReference type="ARBA" id="ARBA00022692"/>
    </source>
</evidence>
<dbReference type="EMBL" id="JAVRHU010000001">
    <property type="protein sequence ID" value="MDT0620444.1"/>
    <property type="molecule type" value="Genomic_DNA"/>
</dbReference>
<reference evidence="7 8" key="1">
    <citation type="submission" date="2023-09" db="EMBL/GenBank/DDBJ databases">
        <authorList>
            <person name="Rey-Velasco X."/>
        </authorList>
    </citation>
    <scope>NUCLEOTIDE SEQUENCE [LARGE SCALE GENOMIC DNA]</scope>
    <source>
        <strain evidence="7 8">P007</strain>
    </source>
</reference>
<gene>
    <name evidence="7" type="ORF">RM520_02340</name>
</gene>
<comment type="subcellular location">
    <subcellularLocation>
        <location evidence="1">Cell membrane</location>
        <topology evidence="1">Multi-pass membrane protein</topology>
    </subcellularLocation>
</comment>
<evidence type="ECO:0000313" key="8">
    <source>
        <dbReference type="Proteomes" id="UP001250662"/>
    </source>
</evidence>
<evidence type="ECO:0000256" key="1">
    <source>
        <dbReference type="ARBA" id="ARBA00004651"/>
    </source>
</evidence>
<evidence type="ECO:0000256" key="2">
    <source>
        <dbReference type="ARBA" id="ARBA00022475"/>
    </source>
</evidence>
<sequence>MKKLERSLSLTSVIAISIGGMLGSGIFVLPGLAAAKTGSSIWMAYLIAAICILPAALSKSELATAMPSSGGTYVYIERAFGPLFGTIAGFGLWLSLLFKSAFALVGFGAYLSILINIDPGLTKYIAVLFLVLILFLNIMGVKKVGKVQIFIVSISLTTLALILLFGLPSTSSALLDPFLLKGKMGLFSTVAFVYISYAGVTKVAAIAGEIKNPGTNLPRAMILSLFIMTIIYVSVAFVLVGNLPLEQLQTDIKPIYTISKLLGGNIVGYVAALVGVITLISMANSGVLAASRFPFAMAIDKLLPDFMGKIHSKFLTPVVTILMTCFLMALVILFLDVEKIAKLASAFMVMMFILVNACVIVLRETSAQWYNPPYRSPLYPLVQLFGIFSGIALLVFLGVGPMLAILGIFLLGFVIYFFFGKNATRTGILRKYGHRPALYLLYKRKRNTKITYRNNQNQSLQNLDGELASNAGVVVPLLGNERSPEMLVEIAAAINKREKIQVVNVTEVPNQTFLDAMVEENPRIASLERRVNRLATSQDIQVDFEAAVTHEISDTIHELSNQTHCDWLVMGWNGRAHSGILVSNPIGWLLTHINSDFALFKDDGVRYIGKVLLALRPGRKDKNFIAVADRICSFYNASLTLLHVVPEKTDWDTINNMEAHSKKLLKKVDTSSMVIVQRDNDSIGAISKASASFDLLILGTPQKDNWISVLFGTGKDKFTEKSACSVLRLTMRDH</sequence>
<comment type="caution">
    <text evidence="7">The sequence shown here is derived from an EMBL/GenBank/DDBJ whole genome shotgun (WGS) entry which is preliminary data.</text>
</comment>
<feature type="transmembrane region" description="Helical" evidence="6">
    <location>
        <begin position="340"/>
        <end position="362"/>
    </location>
</feature>
<dbReference type="InterPro" id="IPR002293">
    <property type="entry name" value="AA/rel_permease1"/>
</dbReference>
<dbReference type="Gene3D" id="1.20.1740.10">
    <property type="entry name" value="Amino acid/polyamine transporter I"/>
    <property type="match status" value="1"/>
</dbReference>
<keyword evidence="4 6" id="KW-1133">Transmembrane helix</keyword>
<dbReference type="InterPro" id="IPR050367">
    <property type="entry name" value="APC_superfamily"/>
</dbReference>
<accession>A0ABU3BDI7</accession>
<feature type="transmembrane region" description="Helical" evidence="6">
    <location>
        <begin position="403"/>
        <end position="420"/>
    </location>
</feature>
<feature type="transmembrane region" description="Helical" evidence="6">
    <location>
        <begin position="220"/>
        <end position="240"/>
    </location>
</feature>
<feature type="transmembrane region" description="Helical" evidence="6">
    <location>
        <begin position="314"/>
        <end position="334"/>
    </location>
</feature>
<dbReference type="Pfam" id="PF13520">
    <property type="entry name" value="AA_permease_2"/>
    <property type="match status" value="1"/>
</dbReference>
<feature type="transmembrane region" description="Helical" evidence="6">
    <location>
        <begin position="121"/>
        <end position="140"/>
    </location>
</feature>
<dbReference type="Proteomes" id="UP001250662">
    <property type="component" value="Unassembled WGS sequence"/>
</dbReference>
<feature type="transmembrane region" description="Helical" evidence="6">
    <location>
        <begin position="266"/>
        <end position="293"/>
    </location>
</feature>
<dbReference type="PANTHER" id="PTHR42770:SF7">
    <property type="entry name" value="MEMBRANE PROTEIN"/>
    <property type="match status" value="1"/>
</dbReference>
<feature type="transmembrane region" description="Helical" evidence="6">
    <location>
        <begin position="12"/>
        <end position="33"/>
    </location>
</feature>
<evidence type="ECO:0000256" key="4">
    <source>
        <dbReference type="ARBA" id="ARBA00022989"/>
    </source>
</evidence>
<protein>
    <submittedName>
        <fullName evidence="7">Amino acid permease</fullName>
    </submittedName>
</protein>
<evidence type="ECO:0000256" key="5">
    <source>
        <dbReference type="ARBA" id="ARBA00023136"/>
    </source>
</evidence>
<keyword evidence="5 6" id="KW-0472">Membrane</keyword>
<dbReference type="RefSeq" id="WP_311386834.1">
    <property type="nucleotide sequence ID" value="NZ_JAVRHU010000001.1"/>
</dbReference>
<dbReference type="PANTHER" id="PTHR42770">
    <property type="entry name" value="AMINO ACID TRANSPORTER-RELATED"/>
    <property type="match status" value="1"/>
</dbReference>
<keyword evidence="3 6" id="KW-0812">Transmembrane</keyword>
<feature type="transmembrane region" description="Helical" evidence="6">
    <location>
        <begin position="39"/>
        <end position="57"/>
    </location>
</feature>
<proteinExistence type="predicted"/>
<feature type="transmembrane region" description="Helical" evidence="6">
    <location>
        <begin position="186"/>
        <end position="208"/>
    </location>
</feature>
<name>A0ABU3BDI7_9FLAO</name>
<evidence type="ECO:0000256" key="6">
    <source>
        <dbReference type="SAM" id="Phobius"/>
    </source>
</evidence>
<feature type="transmembrane region" description="Helical" evidence="6">
    <location>
        <begin position="378"/>
        <end position="397"/>
    </location>
</feature>
<keyword evidence="8" id="KW-1185">Reference proteome</keyword>
<dbReference type="SUPFAM" id="SSF52402">
    <property type="entry name" value="Adenine nucleotide alpha hydrolases-like"/>
    <property type="match status" value="1"/>
</dbReference>
<organism evidence="7 8">
    <name type="scientific">Croceitalea vernalis</name>
    <dbReference type="NCBI Taxonomy" id="3075599"/>
    <lineage>
        <taxon>Bacteria</taxon>
        <taxon>Pseudomonadati</taxon>
        <taxon>Bacteroidota</taxon>
        <taxon>Flavobacteriia</taxon>
        <taxon>Flavobacteriales</taxon>
        <taxon>Flavobacteriaceae</taxon>
        <taxon>Croceitalea</taxon>
    </lineage>
</organism>
<evidence type="ECO:0000313" key="7">
    <source>
        <dbReference type="EMBL" id="MDT0620444.1"/>
    </source>
</evidence>
<feature type="transmembrane region" description="Helical" evidence="6">
    <location>
        <begin position="147"/>
        <end position="166"/>
    </location>
</feature>
<dbReference type="Gene3D" id="3.40.50.12370">
    <property type="match status" value="1"/>
</dbReference>
<keyword evidence="2" id="KW-1003">Cell membrane</keyword>